<dbReference type="InterPro" id="IPR002575">
    <property type="entry name" value="Aminoglycoside_PTrfase"/>
</dbReference>
<dbReference type="EMBL" id="JAAIKC010000007">
    <property type="protein sequence ID" value="NEW07980.1"/>
    <property type="molecule type" value="Genomic_DNA"/>
</dbReference>
<dbReference type="Pfam" id="PF01636">
    <property type="entry name" value="APH"/>
    <property type="match status" value="1"/>
</dbReference>
<organism evidence="2">
    <name type="scientific">Paenibacillus sp. SYP-B3998</name>
    <dbReference type="NCBI Taxonomy" id="2678564"/>
    <lineage>
        <taxon>Bacteria</taxon>
        <taxon>Bacillati</taxon>
        <taxon>Bacillota</taxon>
        <taxon>Bacilli</taxon>
        <taxon>Bacillales</taxon>
        <taxon>Paenibacillaceae</taxon>
        <taxon>Paenibacillus</taxon>
    </lineage>
</organism>
<proteinExistence type="predicted"/>
<sequence length="318" mass="37259">MEPSMNDVVRSDGYLNEDKIVKREILYKGMNGRNVERFYVSESQSYVFKPLTNNEQLGKETWVYEQVLHDFRPIYPSIRASSTSDRPEASWIIFEDLGQLEHRFEEGIVLEVTRQMAYWHSLSIDKWLDAPLKGPKPVIEELVQDLFLKKKHVIEIWTHYYPSPVIIENLFSLLEQSSFSKSRVLSHGDLHLGNYARSNHKVFVLDWEHAHLNTPLWDLYHLVDISHPIFPKVVTNELREKVLDSYVEQFKAHSSNSELDQLAFKKEYYLFSSTFSLWMLLLIHGDLTSGEDKWDKGLLKIQLEETLSNLVQCAERIG</sequence>
<dbReference type="SUPFAM" id="SSF56112">
    <property type="entry name" value="Protein kinase-like (PK-like)"/>
    <property type="match status" value="1"/>
</dbReference>
<comment type="caution">
    <text evidence="2">The sequence shown here is derived from an EMBL/GenBank/DDBJ whole genome shotgun (WGS) entry which is preliminary data.</text>
</comment>
<keyword evidence="2" id="KW-0808">Transferase</keyword>
<accession>A0A6G4A0W2</accession>
<evidence type="ECO:0000313" key="2">
    <source>
        <dbReference type="EMBL" id="NEW07980.1"/>
    </source>
</evidence>
<dbReference type="AlphaFoldDB" id="A0A6G4A0W2"/>
<name>A0A6G4A0W2_9BACL</name>
<reference evidence="2" key="1">
    <citation type="submission" date="2020-02" db="EMBL/GenBank/DDBJ databases">
        <authorList>
            <person name="Shen X.-R."/>
            <person name="Zhang Y.-X."/>
        </authorList>
    </citation>
    <scope>NUCLEOTIDE SEQUENCE</scope>
    <source>
        <strain evidence="2">SYP-B3998</strain>
    </source>
</reference>
<dbReference type="Gene3D" id="3.90.1200.10">
    <property type="match status" value="1"/>
</dbReference>
<gene>
    <name evidence="2" type="ORF">GK047_18430</name>
</gene>
<dbReference type="InterPro" id="IPR011009">
    <property type="entry name" value="Kinase-like_dom_sf"/>
</dbReference>
<evidence type="ECO:0000259" key="1">
    <source>
        <dbReference type="Pfam" id="PF01636"/>
    </source>
</evidence>
<feature type="domain" description="Aminoglycoside phosphotransferase" evidence="1">
    <location>
        <begin position="153"/>
        <end position="234"/>
    </location>
</feature>
<dbReference type="GO" id="GO:0016740">
    <property type="term" value="F:transferase activity"/>
    <property type="evidence" value="ECO:0007669"/>
    <property type="project" value="UniProtKB-KW"/>
</dbReference>
<protein>
    <submittedName>
        <fullName evidence="2">Phosphotransferase</fullName>
    </submittedName>
</protein>